<comment type="caution">
    <text evidence="2">The sequence shown here is derived from an EMBL/GenBank/DDBJ whole genome shotgun (WGS) entry which is preliminary data.</text>
</comment>
<dbReference type="CDD" id="cd06222">
    <property type="entry name" value="RNase_H_like"/>
    <property type="match status" value="1"/>
</dbReference>
<dbReference type="AlphaFoldDB" id="A0AAV9LVT4"/>
<proteinExistence type="predicted"/>
<dbReference type="InterPro" id="IPR012337">
    <property type="entry name" value="RNaseH-like_sf"/>
</dbReference>
<dbReference type="InterPro" id="IPR036397">
    <property type="entry name" value="RNaseH_sf"/>
</dbReference>
<dbReference type="PANTHER" id="PTHR47723">
    <property type="entry name" value="OS05G0353850 PROTEIN"/>
    <property type="match status" value="1"/>
</dbReference>
<dbReference type="InterPro" id="IPR053151">
    <property type="entry name" value="RNase_H-like"/>
</dbReference>
<protein>
    <recommendedName>
        <fullName evidence="1">RNase H type-1 domain-containing protein</fullName>
    </recommendedName>
</protein>
<feature type="domain" description="RNase H type-1" evidence="1">
    <location>
        <begin position="101"/>
        <end position="183"/>
    </location>
</feature>
<dbReference type="GO" id="GO:0003676">
    <property type="term" value="F:nucleic acid binding"/>
    <property type="evidence" value="ECO:0007669"/>
    <property type="project" value="InterPro"/>
</dbReference>
<dbReference type="Proteomes" id="UP001311915">
    <property type="component" value="Unassembled WGS sequence"/>
</dbReference>
<dbReference type="Pfam" id="PF13456">
    <property type="entry name" value="RVT_3"/>
    <property type="match status" value="1"/>
</dbReference>
<evidence type="ECO:0000259" key="1">
    <source>
        <dbReference type="PROSITE" id="PS50879"/>
    </source>
</evidence>
<dbReference type="GO" id="GO:0004523">
    <property type="term" value="F:RNA-DNA hybrid ribonuclease activity"/>
    <property type="evidence" value="ECO:0007669"/>
    <property type="project" value="InterPro"/>
</dbReference>
<dbReference type="EMBL" id="JAWPEI010000004">
    <property type="protein sequence ID" value="KAK4728472.1"/>
    <property type="molecule type" value="Genomic_DNA"/>
</dbReference>
<gene>
    <name evidence="2" type="ORF">R3W88_021460</name>
</gene>
<organism evidence="2 3">
    <name type="scientific">Solanum pinnatisectum</name>
    <name type="common">tansyleaf nightshade</name>
    <dbReference type="NCBI Taxonomy" id="50273"/>
    <lineage>
        <taxon>Eukaryota</taxon>
        <taxon>Viridiplantae</taxon>
        <taxon>Streptophyta</taxon>
        <taxon>Embryophyta</taxon>
        <taxon>Tracheophyta</taxon>
        <taxon>Spermatophyta</taxon>
        <taxon>Magnoliopsida</taxon>
        <taxon>eudicotyledons</taxon>
        <taxon>Gunneridae</taxon>
        <taxon>Pentapetalae</taxon>
        <taxon>asterids</taxon>
        <taxon>lamiids</taxon>
        <taxon>Solanales</taxon>
        <taxon>Solanaceae</taxon>
        <taxon>Solanoideae</taxon>
        <taxon>Solaneae</taxon>
        <taxon>Solanum</taxon>
    </lineage>
</organism>
<accession>A0AAV9LVT4</accession>
<dbReference type="InterPro" id="IPR002156">
    <property type="entry name" value="RNaseH_domain"/>
</dbReference>
<sequence length="183" mass="21560">MVAIREEVEHEIWWQVEAVNSKYETNPKVKHIMKTLPAIIMWELWKRRNAKRHDNEVSYDKMYTQCPSTVHMLIRAKYPWLRAIPYDWLGMFDLLQQYKPNLYYHICNTDGASKGNLEESSYGFCIRGRQGDLVYAEAQSIGNTTNMEAEITAIWKALSYCKRCRITKVILETDSLSLKNMIQ</sequence>
<reference evidence="2 3" key="1">
    <citation type="submission" date="2023-10" db="EMBL/GenBank/DDBJ databases">
        <title>Genome-Wide Identification Analysis in wild type Solanum Pinnatisectum Reveals Some Genes Defensing Phytophthora Infestans.</title>
        <authorList>
            <person name="Sun C."/>
        </authorList>
    </citation>
    <scope>NUCLEOTIDE SEQUENCE [LARGE SCALE GENOMIC DNA]</scope>
    <source>
        <strain evidence="2">LQN</strain>
        <tissue evidence="2">Leaf</tissue>
    </source>
</reference>
<dbReference type="InterPro" id="IPR044730">
    <property type="entry name" value="RNase_H-like_dom_plant"/>
</dbReference>
<keyword evidence="3" id="KW-1185">Reference proteome</keyword>
<name>A0AAV9LVT4_9SOLN</name>
<dbReference type="PROSITE" id="PS50879">
    <property type="entry name" value="RNASE_H_1"/>
    <property type="match status" value="1"/>
</dbReference>
<dbReference type="Gene3D" id="3.30.420.10">
    <property type="entry name" value="Ribonuclease H-like superfamily/Ribonuclease H"/>
    <property type="match status" value="1"/>
</dbReference>
<dbReference type="PANTHER" id="PTHR47723:SF24">
    <property type="entry name" value="RNASE H TYPE-1 DOMAIN-CONTAINING PROTEIN"/>
    <property type="match status" value="1"/>
</dbReference>
<evidence type="ECO:0000313" key="3">
    <source>
        <dbReference type="Proteomes" id="UP001311915"/>
    </source>
</evidence>
<evidence type="ECO:0000313" key="2">
    <source>
        <dbReference type="EMBL" id="KAK4728472.1"/>
    </source>
</evidence>
<dbReference type="SUPFAM" id="SSF53098">
    <property type="entry name" value="Ribonuclease H-like"/>
    <property type="match status" value="1"/>
</dbReference>